<reference evidence="1" key="1">
    <citation type="submission" date="2021-03" db="EMBL/GenBank/DDBJ databases">
        <authorList>
            <consortium name="DOE Joint Genome Institute"/>
            <person name="Ahrendt S."/>
            <person name="Looney B.P."/>
            <person name="Miyauchi S."/>
            <person name="Morin E."/>
            <person name="Drula E."/>
            <person name="Courty P.E."/>
            <person name="Chicoki N."/>
            <person name="Fauchery L."/>
            <person name="Kohler A."/>
            <person name="Kuo A."/>
            <person name="Labutti K."/>
            <person name="Pangilinan J."/>
            <person name="Lipzen A."/>
            <person name="Riley R."/>
            <person name="Andreopoulos W."/>
            <person name="He G."/>
            <person name="Johnson J."/>
            <person name="Barry K.W."/>
            <person name="Grigoriev I.V."/>
            <person name="Nagy L."/>
            <person name="Hibbett D."/>
            <person name="Henrissat B."/>
            <person name="Matheny P.B."/>
            <person name="Labbe J."/>
            <person name="Martin F."/>
        </authorList>
    </citation>
    <scope>NUCLEOTIDE SEQUENCE</scope>
    <source>
        <strain evidence="1">HHB10654</strain>
    </source>
</reference>
<comment type="caution">
    <text evidence="1">The sequence shown here is derived from an EMBL/GenBank/DDBJ whole genome shotgun (WGS) entry which is preliminary data.</text>
</comment>
<keyword evidence="2" id="KW-1185">Reference proteome</keyword>
<evidence type="ECO:0000313" key="1">
    <source>
        <dbReference type="EMBL" id="KAI0065842.1"/>
    </source>
</evidence>
<organism evidence="1 2">
    <name type="scientific">Artomyces pyxidatus</name>
    <dbReference type="NCBI Taxonomy" id="48021"/>
    <lineage>
        <taxon>Eukaryota</taxon>
        <taxon>Fungi</taxon>
        <taxon>Dikarya</taxon>
        <taxon>Basidiomycota</taxon>
        <taxon>Agaricomycotina</taxon>
        <taxon>Agaricomycetes</taxon>
        <taxon>Russulales</taxon>
        <taxon>Auriscalpiaceae</taxon>
        <taxon>Artomyces</taxon>
    </lineage>
</organism>
<evidence type="ECO:0000313" key="2">
    <source>
        <dbReference type="Proteomes" id="UP000814140"/>
    </source>
</evidence>
<proteinExistence type="predicted"/>
<dbReference type="Proteomes" id="UP000814140">
    <property type="component" value="Unassembled WGS sequence"/>
</dbReference>
<protein>
    <submittedName>
        <fullName evidence="1">Uncharacterized protein</fullName>
    </submittedName>
</protein>
<name>A0ACB8TBC3_9AGAM</name>
<reference evidence="1" key="2">
    <citation type="journal article" date="2022" name="New Phytol.">
        <title>Evolutionary transition to the ectomycorrhizal habit in the genomes of a hyperdiverse lineage of mushroom-forming fungi.</title>
        <authorList>
            <person name="Looney B."/>
            <person name="Miyauchi S."/>
            <person name="Morin E."/>
            <person name="Drula E."/>
            <person name="Courty P.E."/>
            <person name="Kohler A."/>
            <person name="Kuo A."/>
            <person name="LaButti K."/>
            <person name="Pangilinan J."/>
            <person name="Lipzen A."/>
            <person name="Riley R."/>
            <person name="Andreopoulos W."/>
            <person name="He G."/>
            <person name="Johnson J."/>
            <person name="Nolan M."/>
            <person name="Tritt A."/>
            <person name="Barry K.W."/>
            <person name="Grigoriev I.V."/>
            <person name="Nagy L.G."/>
            <person name="Hibbett D."/>
            <person name="Henrissat B."/>
            <person name="Matheny P.B."/>
            <person name="Labbe J."/>
            <person name="Martin F.M."/>
        </authorList>
    </citation>
    <scope>NUCLEOTIDE SEQUENCE</scope>
    <source>
        <strain evidence="1">HHB10654</strain>
    </source>
</reference>
<sequence length="582" mass="65013">MANSASQFWSSVARSRLPLLDELVLYRPGVLSVDMTSQRLDEELKAIQQVFFLVKACRNALAGPIMTVPPELMSRIFFFAAAACPPKMRSTSTQKLGWINVTHVCRRWREIALGHSTLWNVIDYHELSRSWIEVMLKRSATASLHVVLDLGVAPKYAEYCLTAAKTSRIRSLELRSSPPPYYCPWDEPLFDHTQDVLDVLSGPLPMPVLQSLKVSQYEDVILNLSPFIPYLPQLTRLSLNNCLIPLDSAFLPNLVYLRIHLLSRYPGLGPCQAELSAALSRMTRLQTLKIAHFLGSQLPEPCSQAIYLPSLTKLVICGVPSNWVDFVCSFHTSPDANIELQTGPIKSGVRQAVLRQLLLHYGGPARRPRTLILKSSPKPSRTEEQVLLGLSTATCDNTVDIAKPEVTLKIIESAPEGASSCSPTFGLLTGEPWQGLHLDTVEHVYIRTSVGDSKIKMTDWPPSQWLDMFLSARQVTFLRIADQRTAVSMFEAMTPANGADPLLFPNLERLSTCDFKLDADAPGREPGVRLNELLETCLQGRNARGSHLRELGIREDYHDDGGVERGWAVRLQSLVDELYFLE</sequence>
<gene>
    <name evidence="1" type="ORF">BV25DRAFT_1913276</name>
</gene>
<accession>A0ACB8TBC3</accession>
<dbReference type="EMBL" id="MU277194">
    <property type="protein sequence ID" value="KAI0065842.1"/>
    <property type="molecule type" value="Genomic_DNA"/>
</dbReference>